<keyword evidence="5" id="KW-1133">Transmembrane helix</keyword>
<comment type="similarity">
    <text evidence="2">Belongs to the ycf33 family.</text>
</comment>
<evidence type="ECO:0000256" key="3">
    <source>
        <dbReference type="ARBA" id="ARBA00021584"/>
    </source>
</evidence>
<name>A0A059XHC4_9RHOD</name>
<geneLocation type="plastid" evidence="6"/>
<comment type="subcellular location">
    <subcellularLocation>
        <location evidence="1">Plastid</location>
    </subcellularLocation>
</comment>
<evidence type="ECO:0000256" key="1">
    <source>
        <dbReference type="ARBA" id="ARBA00004474"/>
    </source>
</evidence>
<dbReference type="EMBL" id="KJ776837">
    <property type="protein sequence ID" value="AIA21563.1"/>
    <property type="molecule type" value="Genomic_DNA"/>
</dbReference>
<accession>A0A059XHC4</accession>
<dbReference type="GO" id="GO:0009536">
    <property type="term" value="C:plastid"/>
    <property type="evidence" value="ECO:0007669"/>
    <property type="project" value="UniProtKB-SubCell"/>
</dbReference>
<keyword evidence="5" id="KW-0472">Membrane</keyword>
<protein>
    <recommendedName>
        <fullName evidence="3">Uncharacterized protein ycf33</fullName>
    </recommendedName>
</protein>
<proteinExistence type="inferred from homology"/>
<feature type="transmembrane region" description="Helical" evidence="5">
    <location>
        <begin position="53"/>
        <end position="74"/>
    </location>
</feature>
<evidence type="ECO:0000256" key="2">
    <source>
        <dbReference type="ARBA" id="ARBA00010985"/>
    </source>
</evidence>
<keyword evidence="5" id="KW-0812">Transmembrane</keyword>
<dbReference type="Pfam" id="PF05421">
    <property type="entry name" value="DUF751"/>
    <property type="match status" value="1"/>
</dbReference>
<reference evidence="6" key="1">
    <citation type="journal article" date="2014" name="Sci. Rep.">
        <title>Minimally destructive sampling of type specimens of Pyropia (Bangiales, Rhodophyta) recovers complete plastid and mitochondrial genomes.</title>
        <authorList>
            <person name="Hughey J.R."/>
            <person name="Gabrielson P.W."/>
            <person name="Rohmer L."/>
            <person name="Tortolani J."/>
            <person name="Silva M."/>
            <person name="Miller K.A."/>
            <person name="Young J.D."/>
            <person name="Martell C."/>
            <person name="Ruediger E."/>
        </authorList>
    </citation>
    <scope>NUCLEOTIDE SEQUENCE</scope>
</reference>
<evidence type="ECO:0000313" key="6">
    <source>
        <dbReference type="EMBL" id="AIA21563.1"/>
    </source>
</evidence>
<dbReference type="InterPro" id="IPR008470">
    <property type="entry name" value="Uncharacterised_Ycf33"/>
</dbReference>
<evidence type="ECO:0000256" key="5">
    <source>
        <dbReference type="SAM" id="Phobius"/>
    </source>
</evidence>
<sequence>MLLTVTTIRIIIMNKFWDNVLRFPRFLVSVILGLVLIIISPFFVLLKKPLTSFFFIISLTGLITVLAITIQKMLNIECC</sequence>
<feature type="transmembrane region" description="Helical" evidence="5">
    <location>
        <begin position="26"/>
        <end position="46"/>
    </location>
</feature>
<gene>
    <name evidence="6" type="primary">ycf33</name>
</gene>
<organism evidence="6">
    <name type="scientific">Pyropia fucicola</name>
    <dbReference type="NCBI Taxonomy" id="144551"/>
    <lineage>
        <taxon>Eukaryota</taxon>
        <taxon>Rhodophyta</taxon>
        <taxon>Bangiophyceae</taxon>
        <taxon>Bangiales</taxon>
        <taxon>Bangiaceae</taxon>
        <taxon>Pyropia</taxon>
    </lineage>
</organism>
<keyword evidence="4 6" id="KW-0934">Plastid</keyword>
<dbReference type="AlphaFoldDB" id="A0A059XHC4"/>
<evidence type="ECO:0000256" key="4">
    <source>
        <dbReference type="ARBA" id="ARBA00022640"/>
    </source>
</evidence>